<keyword evidence="7" id="KW-0067">ATP-binding</keyword>
<dbReference type="PROSITE" id="PS50005">
    <property type="entry name" value="TPR"/>
    <property type="match status" value="1"/>
</dbReference>
<evidence type="ECO:0000256" key="3">
    <source>
        <dbReference type="ARBA" id="ARBA00023012"/>
    </source>
</evidence>
<keyword evidence="7" id="KW-0547">Nucleotide-binding</keyword>
<keyword evidence="1" id="KW-0808">Transferase</keyword>
<evidence type="ECO:0000256" key="1">
    <source>
        <dbReference type="ARBA" id="ARBA00022679"/>
    </source>
</evidence>
<dbReference type="InterPro" id="IPR019734">
    <property type="entry name" value="TPR_rpt"/>
</dbReference>
<proteinExistence type="predicted"/>
<dbReference type="InterPro" id="IPR005467">
    <property type="entry name" value="His_kinase_dom"/>
</dbReference>
<dbReference type="SUPFAM" id="SSF55874">
    <property type="entry name" value="ATPase domain of HSP90 chaperone/DNA topoisomerase II/histidine kinase"/>
    <property type="match status" value="1"/>
</dbReference>
<accession>A0A2U8QTP7</accession>
<protein>
    <submittedName>
        <fullName evidence="7">ATP-binding protein</fullName>
    </submittedName>
</protein>
<dbReference type="EMBL" id="CP029463">
    <property type="protein sequence ID" value="AWM13557.1"/>
    <property type="molecule type" value="Genomic_DNA"/>
</dbReference>
<gene>
    <name evidence="7" type="ORF">DI487_06585</name>
</gene>
<evidence type="ECO:0000256" key="4">
    <source>
        <dbReference type="PROSITE-ProRule" id="PRU00339"/>
    </source>
</evidence>
<dbReference type="OrthoDB" id="977000at2"/>
<keyword evidence="2" id="KW-0418">Kinase</keyword>
<keyword evidence="3" id="KW-0902">Two-component regulatory system</keyword>
<evidence type="ECO:0000259" key="6">
    <source>
        <dbReference type="PROSITE" id="PS50109"/>
    </source>
</evidence>
<dbReference type="SMART" id="SM00028">
    <property type="entry name" value="TPR"/>
    <property type="match status" value="3"/>
</dbReference>
<dbReference type="AlphaFoldDB" id="A0A2U8QTP7"/>
<evidence type="ECO:0000313" key="8">
    <source>
        <dbReference type="Proteomes" id="UP000245429"/>
    </source>
</evidence>
<keyword evidence="4" id="KW-0802">TPR repeat</keyword>
<dbReference type="RefSeq" id="WP_109568925.1">
    <property type="nucleotide sequence ID" value="NZ_CP029463.1"/>
</dbReference>
<dbReference type="Gene3D" id="3.30.565.10">
    <property type="entry name" value="Histidine kinase-like ATPase, C-terminal domain"/>
    <property type="match status" value="1"/>
</dbReference>
<dbReference type="PROSITE" id="PS50109">
    <property type="entry name" value="HIS_KIN"/>
    <property type="match status" value="1"/>
</dbReference>
<dbReference type="Pfam" id="PF02518">
    <property type="entry name" value="HATPase_c"/>
    <property type="match status" value="1"/>
</dbReference>
<dbReference type="GO" id="GO:0016020">
    <property type="term" value="C:membrane"/>
    <property type="evidence" value="ECO:0007669"/>
    <property type="project" value="InterPro"/>
</dbReference>
<reference evidence="7 8" key="1">
    <citation type="submission" date="2018-05" db="EMBL/GenBank/DDBJ databases">
        <title>Flavobacterium sp. MEBiC07310.</title>
        <authorList>
            <person name="Baek K."/>
        </authorList>
    </citation>
    <scope>NUCLEOTIDE SEQUENCE [LARGE SCALE GENOMIC DNA]</scope>
    <source>
        <strain evidence="7 8">MEBiC07310</strain>
    </source>
</reference>
<dbReference type="InterPro" id="IPR003594">
    <property type="entry name" value="HATPase_dom"/>
</dbReference>
<dbReference type="Pfam" id="PF07730">
    <property type="entry name" value="HisKA_3"/>
    <property type="match status" value="1"/>
</dbReference>
<dbReference type="Proteomes" id="UP000245429">
    <property type="component" value="Chromosome"/>
</dbReference>
<dbReference type="InterPro" id="IPR011990">
    <property type="entry name" value="TPR-like_helical_dom_sf"/>
</dbReference>
<evidence type="ECO:0000256" key="5">
    <source>
        <dbReference type="SAM" id="Phobius"/>
    </source>
</evidence>
<dbReference type="CDD" id="cd16917">
    <property type="entry name" value="HATPase_UhpB-NarQ-NarX-like"/>
    <property type="match status" value="1"/>
</dbReference>
<feature type="transmembrane region" description="Helical" evidence="5">
    <location>
        <begin position="416"/>
        <end position="435"/>
    </location>
</feature>
<dbReference type="Gene3D" id="1.25.40.10">
    <property type="entry name" value="Tetratricopeptide repeat domain"/>
    <property type="match status" value="1"/>
</dbReference>
<keyword evidence="5" id="KW-1133">Transmembrane helix</keyword>
<evidence type="ECO:0000313" key="7">
    <source>
        <dbReference type="EMBL" id="AWM13557.1"/>
    </source>
</evidence>
<dbReference type="InterPro" id="IPR050482">
    <property type="entry name" value="Sensor_HK_TwoCompSys"/>
</dbReference>
<dbReference type="PROSITE" id="PS51257">
    <property type="entry name" value="PROKAR_LIPOPROTEIN"/>
    <property type="match status" value="1"/>
</dbReference>
<dbReference type="InterPro" id="IPR036890">
    <property type="entry name" value="HATPase_C_sf"/>
</dbReference>
<dbReference type="PANTHER" id="PTHR24421">
    <property type="entry name" value="NITRATE/NITRITE SENSOR PROTEIN NARX-RELATED"/>
    <property type="match status" value="1"/>
</dbReference>
<dbReference type="SUPFAM" id="SSF81901">
    <property type="entry name" value="HCP-like"/>
    <property type="match status" value="1"/>
</dbReference>
<dbReference type="GO" id="GO:0005524">
    <property type="term" value="F:ATP binding"/>
    <property type="evidence" value="ECO:0007669"/>
    <property type="project" value="UniProtKB-KW"/>
</dbReference>
<feature type="repeat" description="TPR" evidence="4">
    <location>
        <begin position="233"/>
        <end position="266"/>
    </location>
</feature>
<feature type="domain" description="Histidine kinase" evidence="6">
    <location>
        <begin position="585"/>
        <end position="672"/>
    </location>
</feature>
<name>A0A2U8QTP7_9FLAO</name>
<keyword evidence="5" id="KW-0812">Transmembrane</keyword>
<keyword evidence="5" id="KW-0472">Membrane</keyword>
<dbReference type="Gene3D" id="1.20.5.1930">
    <property type="match status" value="1"/>
</dbReference>
<dbReference type="InterPro" id="IPR011712">
    <property type="entry name" value="Sig_transdc_His_kin_sub3_dim/P"/>
</dbReference>
<evidence type="ECO:0000256" key="2">
    <source>
        <dbReference type="ARBA" id="ARBA00022777"/>
    </source>
</evidence>
<dbReference type="GO" id="GO:0046983">
    <property type="term" value="F:protein dimerization activity"/>
    <property type="evidence" value="ECO:0007669"/>
    <property type="project" value="InterPro"/>
</dbReference>
<keyword evidence="8" id="KW-1185">Reference proteome</keyword>
<dbReference type="GO" id="GO:0000155">
    <property type="term" value="F:phosphorelay sensor kinase activity"/>
    <property type="evidence" value="ECO:0007669"/>
    <property type="project" value="InterPro"/>
</dbReference>
<dbReference type="KEGG" id="fse:DI487_06585"/>
<organism evidence="7 8">
    <name type="scientific">Flavobacterium sediminis</name>
    <dbReference type="NCBI Taxonomy" id="2201181"/>
    <lineage>
        <taxon>Bacteria</taxon>
        <taxon>Pseudomonadati</taxon>
        <taxon>Bacteroidota</taxon>
        <taxon>Flavobacteriia</taxon>
        <taxon>Flavobacteriales</taxon>
        <taxon>Flavobacteriaceae</taxon>
        <taxon>Flavobacterium</taxon>
    </lineage>
</organism>
<sequence>MKYFVGFLASVIFIISCTGNDKRVRSDSKLDYYFQEVYNNDLSKNQKLSYLDSAKNIVDLMSDKDSLKVKNVFKVANRYYALLEYDNYLIESRKALSLSKLQDDSLGIAKGNYYIGDYYFFTSKNDSAYYYYLKAEKKYNKLNDKYNLAKTMLHIAYVLLYEKDFLGSEAQTIKVLNIAKELRDQGLIYECYVNLGSSLAGLKNYEKSLEYHFKALKQTDNLQKDIYTPLYKAQVLNNIGYVYLIQNKFDKALEYYSVALKNEKVREIHPVLYSSILDYYAYSNFKLNNDNALKDFNNALKIRDSINDTAGKIKSRTHLSEYYLGQKDTVKAWQLNEEAYKLAKASRYNIEVLTTLDFFTQIDPKNGLKYAKEYIRLSDSLQDMERNTRNKLARIKYETDEILSEKEKISSEKNTILYGALAITFFGVLLFIIFYQRNKQKQLLLTQEQQQANEEIYQLMLEQQSKLDNARSFEKKRIARELHDGVMNKLASTRLNLFILNKKTDPETIQKCLAYINEIQNIEKEVRGISHELSNESLFHNQNNFNAILEELCEEQETVFGTKCIREIDQNITWDTISASVKMNLYRIIQEAMNNCNKYAKAKTLFIKVSLVDNELKLLIKDDGIGFNTDKVKKGIGLKNIKERTDNIDGQFKIFSEIGTGTTLLIKINLAANHG</sequence>